<keyword evidence="4" id="KW-1185">Reference proteome</keyword>
<dbReference type="GO" id="GO:0016301">
    <property type="term" value="F:kinase activity"/>
    <property type="evidence" value="ECO:0007669"/>
    <property type="project" value="UniProtKB-KW"/>
</dbReference>
<keyword evidence="3" id="KW-0808">Transferase</keyword>
<dbReference type="InterPro" id="IPR051130">
    <property type="entry name" value="Mito_struct-func_regulator"/>
</dbReference>
<dbReference type="OrthoDB" id="427480at2759"/>
<feature type="transmembrane region" description="Helical" evidence="1">
    <location>
        <begin position="61"/>
        <end position="82"/>
    </location>
</feature>
<feature type="domain" description="ABC1 atypical kinase-like" evidence="2">
    <location>
        <begin position="446"/>
        <end position="530"/>
    </location>
</feature>
<name>A0A9N8DS41_9STRA</name>
<dbReference type="InterPro" id="IPR011009">
    <property type="entry name" value="Kinase-like_dom_sf"/>
</dbReference>
<dbReference type="PANTHER" id="PTHR43173">
    <property type="entry name" value="ABC1 FAMILY PROTEIN"/>
    <property type="match status" value="1"/>
</dbReference>
<dbReference type="PANTHER" id="PTHR43173:SF34">
    <property type="entry name" value="ABC1 ATYPICAL KINASE-LIKE DOMAIN-CONTAINING PROTEIN"/>
    <property type="match status" value="1"/>
</dbReference>
<gene>
    <name evidence="3" type="ORF">SEMRO_312_G114660.1</name>
</gene>
<evidence type="ECO:0000313" key="3">
    <source>
        <dbReference type="EMBL" id="CAB9507594.1"/>
    </source>
</evidence>
<reference evidence="3" key="1">
    <citation type="submission" date="2020-06" db="EMBL/GenBank/DDBJ databases">
        <authorList>
            <consortium name="Plant Systems Biology data submission"/>
        </authorList>
    </citation>
    <scope>NUCLEOTIDE SEQUENCE</scope>
    <source>
        <strain evidence="3">D6</strain>
    </source>
</reference>
<evidence type="ECO:0000313" key="4">
    <source>
        <dbReference type="Proteomes" id="UP001153069"/>
    </source>
</evidence>
<organism evidence="3 4">
    <name type="scientific">Seminavis robusta</name>
    <dbReference type="NCBI Taxonomy" id="568900"/>
    <lineage>
        <taxon>Eukaryota</taxon>
        <taxon>Sar</taxon>
        <taxon>Stramenopiles</taxon>
        <taxon>Ochrophyta</taxon>
        <taxon>Bacillariophyta</taxon>
        <taxon>Bacillariophyceae</taxon>
        <taxon>Bacillariophycidae</taxon>
        <taxon>Naviculales</taxon>
        <taxon>Naviculaceae</taxon>
        <taxon>Seminavis</taxon>
    </lineage>
</organism>
<sequence length="647" mass="72868">MPPQIRHEADVKPDDLAISSINNNGVIGTPSAGWQTTIGVVPEQLHSLLHSYGITGRKKTALLVGLSVLLSILTLVVVMYIFHRGFRRTCQFWSRALPWIVEYHCIKFHSHYIVGRNETEWEKIQHDYHALTAPKAVLMVQEFGGVYVKLGQALSTMGSGLLPEEYVQALRPLQDGVAPRDYKTISAIIEKSTGQKMADIFESFEETPIGAATIGQAHRAVLKQPKSSSPTQQKQVIVKVQYPEVAALFDADFRNLEWLVMLIMPHRSHDQLRNARKRHELEMDFRQEATNLRECAANMQRHGLEPSQVRIPRVIDEQSLCTKEVLVMEYLKGVSLRDVMEEEQDRIARALGKQNAEELRYMIAKQIKEHFERGGGDARGGSQMKLLLGGANRGRMARVWNALGPFAVHGLRRYARVRDQVTRFVARINRRSNSLTIRSSNNDKPNKARTRHVNLGKALKTLIHVHAVQVMQDGVYNQDPHPGNVLILEDGRLGLLDYGMVGRLSDKERQNVAETVLALANNDPQEVARVYLREGYHVTWKGERVTDPNILHRLSSTHLDKVDLTPITVTDNAGGMTNVPKTMEIQDLFVSLDVHHVPDWLVQTRRVGRLMMGVSAQAARPISLANEWRPVAKLAVQEASTKPSLTV</sequence>
<evidence type="ECO:0000259" key="2">
    <source>
        <dbReference type="Pfam" id="PF03109"/>
    </source>
</evidence>
<comment type="caution">
    <text evidence="3">The sequence shown here is derived from an EMBL/GenBank/DDBJ whole genome shotgun (WGS) entry which is preliminary data.</text>
</comment>
<dbReference type="SUPFAM" id="SSF56112">
    <property type="entry name" value="Protein kinase-like (PK-like)"/>
    <property type="match status" value="1"/>
</dbReference>
<keyword evidence="1" id="KW-0812">Transmembrane</keyword>
<keyword evidence="1" id="KW-1133">Transmembrane helix</keyword>
<keyword evidence="1" id="KW-0472">Membrane</keyword>
<feature type="domain" description="ABC1 atypical kinase-like" evidence="2">
    <location>
        <begin position="173"/>
        <end position="349"/>
    </location>
</feature>
<dbReference type="Pfam" id="PF03109">
    <property type="entry name" value="ABC1"/>
    <property type="match status" value="2"/>
</dbReference>
<dbReference type="Proteomes" id="UP001153069">
    <property type="component" value="Unassembled WGS sequence"/>
</dbReference>
<evidence type="ECO:0000256" key="1">
    <source>
        <dbReference type="SAM" id="Phobius"/>
    </source>
</evidence>
<protein>
    <submittedName>
        <fullName evidence="3">Protein kinase UbiB</fullName>
    </submittedName>
</protein>
<keyword evidence="3" id="KW-0418">Kinase</keyword>
<dbReference type="CDD" id="cd05121">
    <property type="entry name" value="ABC1_ADCK3-like"/>
    <property type="match status" value="1"/>
</dbReference>
<dbReference type="InterPro" id="IPR004147">
    <property type="entry name" value="ABC1_dom"/>
</dbReference>
<dbReference type="EMBL" id="CAICTM010000311">
    <property type="protein sequence ID" value="CAB9507594.1"/>
    <property type="molecule type" value="Genomic_DNA"/>
</dbReference>
<proteinExistence type="predicted"/>
<accession>A0A9N8DS41</accession>
<dbReference type="AlphaFoldDB" id="A0A9N8DS41"/>